<keyword evidence="2 5" id="KW-0812">Transmembrane</keyword>
<evidence type="ECO:0000256" key="5">
    <source>
        <dbReference type="SAM" id="Phobius"/>
    </source>
</evidence>
<organism evidence="6 7">
    <name type="scientific">Malassezia nana</name>
    <dbReference type="NCBI Taxonomy" id="180528"/>
    <lineage>
        <taxon>Eukaryota</taxon>
        <taxon>Fungi</taxon>
        <taxon>Dikarya</taxon>
        <taxon>Basidiomycota</taxon>
        <taxon>Ustilaginomycotina</taxon>
        <taxon>Malasseziomycetes</taxon>
        <taxon>Malasseziales</taxon>
        <taxon>Malasseziaceae</taxon>
        <taxon>Malassezia</taxon>
    </lineage>
</organism>
<reference evidence="6" key="1">
    <citation type="submission" date="2023-03" db="EMBL/GenBank/DDBJ databases">
        <title>Mating type loci evolution in Malassezia.</title>
        <authorList>
            <person name="Coelho M.A."/>
        </authorList>
    </citation>
    <scope>NUCLEOTIDE SEQUENCE</scope>
    <source>
        <strain evidence="6">CBS 9557</strain>
    </source>
</reference>
<evidence type="ECO:0000313" key="6">
    <source>
        <dbReference type="EMBL" id="WFD28328.1"/>
    </source>
</evidence>
<dbReference type="Gene3D" id="1.20.120.350">
    <property type="entry name" value="Voltage-gated potassium channels. Chain C"/>
    <property type="match status" value="1"/>
</dbReference>
<evidence type="ECO:0000313" key="7">
    <source>
        <dbReference type="Proteomes" id="UP001213623"/>
    </source>
</evidence>
<feature type="transmembrane region" description="Helical" evidence="5">
    <location>
        <begin position="186"/>
        <end position="204"/>
    </location>
</feature>
<dbReference type="Proteomes" id="UP001213623">
    <property type="component" value="Chromosome 6"/>
</dbReference>
<feature type="transmembrane region" description="Helical" evidence="5">
    <location>
        <begin position="153"/>
        <end position="174"/>
    </location>
</feature>
<dbReference type="GO" id="GO:0016020">
    <property type="term" value="C:membrane"/>
    <property type="evidence" value="ECO:0007669"/>
    <property type="project" value="UniProtKB-SubCell"/>
</dbReference>
<keyword evidence="7" id="KW-1185">Reference proteome</keyword>
<dbReference type="PANTHER" id="PTHR38483">
    <property type="entry name" value="CHROMOSOME 1, WHOLE GENOME SHOTGUN SEQUENCE"/>
    <property type="match status" value="1"/>
</dbReference>
<sequence>MDRLARLPLPTISTRRHRDVRAALTFSPPRSTLAHAQLTDTSASSSAYQFQLPLSSSGGSSTYCAGMQAPDPRLMDGAALDEPYSIDVLAPAYERQGLTGSLPYRFSREEMLKGLANRFVHSTTYLYLYATMAGLSFLTVVMSLLWTCPGPSFYVLELLVNLALVGEVSVRLLAFGKHFWKSTLNVIDLCLVLVCVLTLLLLFVSHGCSPLSERPGMGEELLDSVLLIVRNAVQCIRLLSVIRRSQYNVTSRITSIDLNDAQGFNLDLDLEEESSRAQQRMQDGLGDHAGEFGWSPAQPALGVGEYRPHESILTMHTAHDTDL</sequence>
<dbReference type="PANTHER" id="PTHR38483:SF1">
    <property type="entry name" value="ION TRANSPORT DOMAIN-CONTAINING PROTEIN"/>
    <property type="match status" value="1"/>
</dbReference>
<protein>
    <recommendedName>
        <fullName evidence="8">Ion transport domain-containing protein</fullName>
    </recommendedName>
</protein>
<dbReference type="EMBL" id="CP119897">
    <property type="protein sequence ID" value="WFD28328.1"/>
    <property type="molecule type" value="Genomic_DNA"/>
</dbReference>
<feature type="transmembrane region" description="Helical" evidence="5">
    <location>
        <begin position="126"/>
        <end position="147"/>
    </location>
</feature>
<accession>A0AAF0J4R0</accession>
<keyword evidence="3 5" id="KW-1133">Transmembrane helix</keyword>
<gene>
    <name evidence="6" type="ORF">MNAN1_003337</name>
</gene>
<evidence type="ECO:0008006" key="8">
    <source>
        <dbReference type="Google" id="ProtNLM"/>
    </source>
</evidence>
<dbReference type="InterPro" id="IPR027359">
    <property type="entry name" value="Volt_channel_dom_sf"/>
</dbReference>
<evidence type="ECO:0000256" key="4">
    <source>
        <dbReference type="ARBA" id="ARBA00023136"/>
    </source>
</evidence>
<evidence type="ECO:0000256" key="2">
    <source>
        <dbReference type="ARBA" id="ARBA00022692"/>
    </source>
</evidence>
<comment type="subcellular location">
    <subcellularLocation>
        <location evidence="1">Membrane</location>
        <topology evidence="1">Multi-pass membrane protein</topology>
    </subcellularLocation>
</comment>
<dbReference type="AlphaFoldDB" id="A0AAF0J4R0"/>
<keyword evidence="4 5" id="KW-0472">Membrane</keyword>
<evidence type="ECO:0000256" key="3">
    <source>
        <dbReference type="ARBA" id="ARBA00022989"/>
    </source>
</evidence>
<name>A0AAF0J4R0_9BASI</name>
<evidence type="ECO:0000256" key="1">
    <source>
        <dbReference type="ARBA" id="ARBA00004141"/>
    </source>
</evidence>
<proteinExistence type="predicted"/>